<comment type="caution">
    <text evidence="3">The sequence shown here is derived from an EMBL/GenBank/DDBJ whole genome shotgun (WGS) entry which is preliminary data.</text>
</comment>
<dbReference type="SMART" id="SM00855">
    <property type="entry name" value="PGAM"/>
    <property type="match status" value="1"/>
</dbReference>
<dbReference type="CDD" id="cd07067">
    <property type="entry name" value="HP_PGM_like"/>
    <property type="match status" value="1"/>
</dbReference>
<dbReference type="Gene3D" id="3.40.50.300">
    <property type="entry name" value="P-loop containing nucleotide triphosphate hydrolases"/>
    <property type="match status" value="1"/>
</dbReference>
<feature type="region of interest" description="Disordered" evidence="1">
    <location>
        <begin position="544"/>
        <end position="565"/>
    </location>
</feature>
<dbReference type="Proteomes" id="UP001642464">
    <property type="component" value="Unassembled WGS sequence"/>
</dbReference>
<reference evidence="3 4" key="1">
    <citation type="submission" date="2024-02" db="EMBL/GenBank/DDBJ databases">
        <authorList>
            <person name="Chen Y."/>
            <person name="Shah S."/>
            <person name="Dougan E. K."/>
            <person name="Thang M."/>
            <person name="Chan C."/>
        </authorList>
    </citation>
    <scope>NUCLEOTIDE SEQUENCE [LARGE SCALE GENOMIC DNA]</scope>
</reference>
<evidence type="ECO:0000256" key="1">
    <source>
        <dbReference type="SAM" id="MobiDB-lite"/>
    </source>
</evidence>
<dbReference type="InterPro" id="IPR027417">
    <property type="entry name" value="P-loop_NTPase"/>
</dbReference>
<dbReference type="InterPro" id="IPR050566">
    <property type="entry name" value="Deoxyribonucleoside_kinase"/>
</dbReference>
<feature type="compositionally biased region" description="Polar residues" evidence="1">
    <location>
        <begin position="126"/>
        <end position="145"/>
    </location>
</feature>
<proteinExistence type="predicted"/>
<dbReference type="PANTHER" id="PTHR10513">
    <property type="entry name" value="DEOXYNUCLEOSIDE KINASE"/>
    <property type="match status" value="1"/>
</dbReference>
<feature type="domain" description="Deoxynucleoside kinase" evidence="2">
    <location>
        <begin position="252"/>
        <end position="446"/>
    </location>
</feature>
<evidence type="ECO:0000259" key="2">
    <source>
        <dbReference type="Pfam" id="PF01712"/>
    </source>
</evidence>
<feature type="compositionally biased region" description="Basic and acidic residues" evidence="1">
    <location>
        <begin position="553"/>
        <end position="565"/>
    </location>
</feature>
<dbReference type="Pfam" id="PF01712">
    <property type="entry name" value="dNK"/>
    <property type="match status" value="1"/>
</dbReference>
<gene>
    <name evidence="3" type="ORF">SCF082_LOCUS27703</name>
</gene>
<accession>A0ABP0MHH8</accession>
<evidence type="ECO:0000313" key="3">
    <source>
        <dbReference type="EMBL" id="CAK9050162.1"/>
    </source>
</evidence>
<dbReference type="SUPFAM" id="SSF52540">
    <property type="entry name" value="P-loop containing nucleoside triphosphate hydrolases"/>
    <property type="match status" value="1"/>
</dbReference>
<keyword evidence="4" id="KW-1185">Reference proteome</keyword>
<name>A0ABP0MHH8_9DINO</name>
<dbReference type="InterPro" id="IPR029033">
    <property type="entry name" value="His_PPase_superfam"/>
</dbReference>
<evidence type="ECO:0000313" key="4">
    <source>
        <dbReference type="Proteomes" id="UP001642464"/>
    </source>
</evidence>
<sequence>MDKVLNNLRSIQTRCDCGIGENRRLSYQSAHEIYLLAGEVAGQLQLQLPAIQEPPRGGFQPEDYAPLVCAEAEGLIRLIRQYEEQLGKLPFLRTGAVTEEVGKLTKQLDNIRSAMSEVMRLCPENSDVNSSQMHSETRETTASNQSAASMKVAVKLMHWLQGRGYPRKDKEFDRLPDFLDLHDLGEALLCELNSMVVDFDLTLDGTILQNENTKQVLKRLKGEGSRGVCIFLVLKGDQLVSIPADKATKILVCIDGNIGSRKSDFMKKLLEINEKSGHQQVRVIREPLKELESDLTEFWNAVEAGEDASDEQRAQSSRFEETMFDHHYQVATNPDLRRTHLISERSMEAKVHVFNELTFKKGKLLKESRDEMQRKFHVNIRGQKCYQPHAVVFFEISVQKAHERIKERNRPGEEYITQDYLTDIEAKYAALYPSSAANVIRLDSDQPMEDLLVAVQSELPKLLKKQQCASDEEIDSFTQFFQDVRVFSAPVLVAPRGVPKAASPVPQAFCRRLLCSAGSGLGAAWAPGSGPRAEASHLLLLRHGTPVPEEENPERPLSEQGRREAEDVAKKVTSYMSSTEGPIFLGHSGKLRAQETAESVASALRAAGREVICEEVSGINPKDDPTAAMELLSSPKAKVIVLVGHLPFMGQFAAAVLQSPAAAGRLGGLFHPASGLALKRSDASWQEDGELAASP</sequence>
<dbReference type="InterPro" id="IPR013078">
    <property type="entry name" value="His_Pase_superF_clade-1"/>
</dbReference>
<feature type="region of interest" description="Disordered" evidence="1">
    <location>
        <begin position="125"/>
        <end position="145"/>
    </location>
</feature>
<dbReference type="SUPFAM" id="SSF53254">
    <property type="entry name" value="Phosphoglycerate mutase-like"/>
    <property type="match status" value="1"/>
</dbReference>
<organism evidence="3 4">
    <name type="scientific">Durusdinium trenchii</name>
    <dbReference type="NCBI Taxonomy" id="1381693"/>
    <lineage>
        <taxon>Eukaryota</taxon>
        <taxon>Sar</taxon>
        <taxon>Alveolata</taxon>
        <taxon>Dinophyceae</taxon>
        <taxon>Suessiales</taxon>
        <taxon>Symbiodiniaceae</taxon>
        <taxon>Durusdinium</taxon>
    </lineage>
</organism>
<dbReference type="Gene3D" id="3.40.50.1240">
    <property type="entry name" value="Phosphoglycerate mutase-like"/>
    <property type="match status" value="1"/>
</dbReference>
<protein>
    <submittedName>
        <fullName evidence="3">Mitochondrial (Mt-TK)</fullName>
    </submittedName>
</protein>
<dbReference type="EMBL" id="CAXAMM010021557">
    <property type="protein sequence ID" value="CAK9050162.1"/>
    <property type="molecule type" value="Genomic_DNA"/>
</dbReference>
<dbReference type="PANTHER" id="PTHR10513:SF35">
    <property type="entry name" value="DEOXYADENOSINE KINASE"/>
    <property type="match status" value="1"/>
</dbReference>
<dbReference type="InterPro" id="IPR031314">
    <property type="entry name" value="DNK_dom"/>
</dbReference>